<dbReference type="InterPro" id="IPR014922">
    <property type="entry name" value="YdhG-like"/>
</dbReference>
<dbReference type="Proteomes" id="UP000223749">
    <property type="component" value="Chromosome"/>
</dbReference>
<evidence type="ECO:0000259" key="1">
    <source>
        <dbReference type="Pfam" id="PF08818"/>
    </source>
</evidence>
<proteinExistence type="predicted"/>
<dbReference type="OrthoDB" id="9811812at2"/>
<dbReference type="EMBL" id="CP024091">
    <property type="protein sequence ID" value="ATP57359.1"/>
    <property type="molecule type" value="Genomic_DNA"/>
</dbReference>
<keyword evidence="3" id="KW-1185">Reference proteome</keyword>
<evidence type="ECO:0000313" key="3">
    <source>
        <dbReference type="Proteomes" id="UP000223749"/>
    </source>
</evidence>
<sequence length="138" mass="15623">MTISKTATNSNKVSAHIKRLEASVGAATQYIRQIILSTDKEIGEQIKWNSPCFYYKGPMKPFDPKEYKRDIVVLNLHKGNILLVFPTGAKVNDTSGLLEGSFPDGRRLVRFKDIDDVKAKQDLLKAVIMEWLKLIETN</sequence>
<dbReference type="AlphaFoldDB" id="A0A2D1U6W9"/>
<name>A0A2D1U6W9_9SPHI</name>
<accession>A0A2D1U6W9</accession>
<evidence type="ECO:0000313" key="2">
    <source>
        <dbReference type="EMBL" id="ATP57359.1"/>
    </source>
</evidence>
<dbReference type="Pfam" id="PF08818">
    <property type="entry name" value="DUF1801"/>
    <property type="match status" value="1"/>
</dbReference>
<dbReference type="SUPFAM" id="SSF159888">
    <property type="entry name" value="YdhG-like"/>
    <property type="match status" value="1"/>
</dbReference>
<dbReference type="KEGG" id="pgs:CPT03_13190"/>
<protein>
    <recommendedName>
        <fullName evidence="1">YdhG-like domain-containing protein</fullName>
    </recommendedName>
</protein>
<feature type="domain" description="YdhG-like" evidence="1">
    <location>
        <begin position="27"/>
        <end position="132"/>
    </location>
</feature>
<dbReference type="Gene3D" id="3.90.1150.200">
    <property type="match status" value="1"/>
</dbReference>
<reference evidence="2 3" key="1">
    <citation type="submission" date="2017-10" db="EMBL/GenBank/DDBJ databases">
        <title>Whole genome of Pedobacter ginsengisoli T01R-27 isolated from tomato rhizosphere.</title>
        <authorList>
            <person name="Weon H.-Y."/>
            <person name="Lee S.A."/>
            <person name="Sang M.K."/>
            <person name="Song J."/>
        </authorList>
    </citation>
    <scope>NUCLEOTIDE SEQUENCE [LARGE SCALE GENOMIC DNA]</scope>
    <source>
        <strain evidence="2 3">T01R-27</strain>
    </source>
</reference>
<dbReference type="RefSeq" id="WP_099439283.1">
    <property type="nucleotide sequence ID" value="NZ_CP024091.1"/>
</dbReference>
<organism evidence="2 3">
    <name type="scientific">Pedobacter ginsengisoli</name>
    <dbReference type="NCBI Taxonomy" id="363852"/>
    <lineage>
        <taxon>Bacteria</taxon>
        <taxon>Pseudomonadati</taxon>
        <taxon>Bacteroidota</taxon>
        <taxon>Sphingobacteriia</taxon>
        <taxon>Sphingobacteriales</taxon>
        <taxon>Sphingobacteriaceae</taxon>
        <taxon>Pedobacter</taxon>
    </lineage>
</organism>
<gene>
    <name evidence="2" type="ORF">CPT03_13190</name>
</gene>